<comment type="caution">
    <text evidence="1">The sequence shown here is derived from an EMBL/GenBank/DDBJ whole genome shotgun (WGS) entry which is preliminary data.</text>
</comment>
<reference evidence="1" key="1">
    <citation type="journal article" date="2021" name="Open Biol.">
        <title>Shared evolutionary footprints suggest mitochondrial oxidative damage underlies multiple complex I losses in fungi.</title>
        <authorList>
            <person name="Schikora-Tamarit M.A."/>
            <person name="Marcet-Houben M."/>
            <person name="Nosek J."/>
            <person name="Gabaldon T."/>
        </authorList>
    </citation>
    <scope>NUCLEOTIDE SEQUENCE</scope>
    <source>
        <strain evidence="1">CBS2887</strain>
    </source>
</reference>
<reference evidence="1" key="2">
    <citation type="submission" date="2021-01" db="EMBL/GenBank/DDBJ databases">
        <authorList>
            <person name="Schikora-Tamarit M.A."/>
        </authorList>
    </citation>
    <scope>NUCLEOTIDE SEQUENCE</scope>
    <source>
        <strain evidence="1">CBS2887</strain>
    </source>
</reference>
<proteinExistence type="predicted"/>
<name>A0A9P8Q616_WICPI</name>
<dbReference type="Proteomes" id="UP000774326">
    <property type="component" value="Unassembled WGS sequence"/>
</dbReference>
<organism evidence="1 2">
    <name type="scientific">Wickerhamomyces pijperi</name>
    <name type="common">Yeast</name>
    <name type="synonym">Pichia pijperi</name>
    <dbReference type="NCBI Taxonomy" id="599730"/>
    <lineage>
        <taxon>Eukaryota</taxon>
        <taxon>Fungi</taxon>
        <taxon>Dikarya</taxon>
        <taxon>Ascomycota</taxon>
        <taxon>Saccharomycotina</taxon>
        <taxon>Saccharomycetes</taxon>
        <taxon>Phaffomycetales</taxon>
        <taxon>Wickerhamomycetaceae</taxon>
        <taxon>Wickerhamomyces</taxon>
    </lineage>
</organism>
<sequence>MVHHNRNGDTTMVCDVVANWQISVSLHQNNITRINNDTKHLVERITSPISTCDIPVFVLWRVHFSNQLFCEVKELWVTLSWTILESSFDIKFLCGVVSNLVDLDSFSSFTKRFQSNIKIDTIYREKTMMRSTNR</sequence>
<evidence type="ECO:0000313" key="2">
    <source>
        <dbReference type="Proteomes" id="UP000774326"/>
    </source>
</evidence>
<evidence type="ECO:0000313" key="1">
    <source>
        <dbReference type="EMBL" id="KAH3683474.1"/>
    </source>
</evidence>
<protein>
    <submittedName>
        <fullName evidence="1">Uncharacterized protein</fullName>
    </submittedName>
</protein>
<gene>
    <name evidence="1" type="ORF">WICPIJ_005558</name>
</gene>
<dbReference type="AlphaFoldDB" id="A0A9P8Q616"/>
<accession>A0A9P8Q616</accession>
<dbReference type="EMBL" id="JAEUBG010003112">
    <property type="protein sequence ID" value="KAH3683474.1"/>
    <property type="molecule type" value="Genomic_DNA"/>
</dbReference>
<keyword evidence="2" id="KW-1185">Reference proteome</keyword>